<proteinExistence type="predicted"/>
<evidence type="ECO:0000313" key="1">
    <source>
        <dbReference type="EMBL" id="AEE53404.1"/>
    </source>
</evidence>
<dbReference type="AlphaFoldDB" id="F4KTN0"/>
<keyword evidence="2" id="KW-1185">Reference proteome</keyword>
<reference key="2">
    <citation type="submission" date="2011-04" db="EMBL/GenBank/DDBJ databases">
        <title>Complete sequence of chromosome of Haliscomenobacter hydrossis DSM 1100.</title>
        <authorList>
            <consortium name="US DOE Joint Genome Institute (JGI-PGF)"/>
            <person name="Lucas S."/>
            <person name="Han J."/>
            <person name="Lapidus A."/>
            <person name="Bruce D."/>
            <person name="Goodwin L."/>
            <person name="Pitluck S."/>
            <person name="Peters L."/>
            <person name="Kyrpides N."/>
            <person name="Mavromatis K."/>
            <person name="Ivanova N."/>
            <person name="Ovchinnikova G."/>
            <person name="Pagani I."/>
            <person name="Daligault H."/>
            <person name="Detter J.C."/>
            <person name="Han C."/>
            <person name="Land M."/>
            <person name="Hauser L."/>
            <person name="Markowitz V."/>
            <person name="Cheng J.-F."/>
            <person name="Hugenholtz P."/>
            <person name="Woyke T."/>
            <person name="Wu D."/>
            <person name="Verbarg S."/>
            <person name="Frueling A."/>
            <person name="Brambilla E."/>
            <person name="Klenk H.-P."/>
            <person name="Eisen J.A."/>
        </authorList>
    </citation>
    <scope>NUCLEOTIDE SEQUENCE</scope>
    <source>
        <strain>DSM 1100</strain>
    </source>
</reference>
<dbReference type="RefSeq" id="WP_013767933.1">
    <property type="nucleotide sequence ID" value="NC_015510.1"/>
</dbReference>
<dbReference type="Proteomes" id="UP000008461">
    <property type="component" value="Chromosome"/>
</dbReference>
<evidence type="ECO:0008006" key="3">
    <source>
        <dbReference type="Google" id="ProtNLM"/>
    </source>
</evidence>
<evidence type="ECO:0000313" key="2">
    <source>
        <dbReference type="Proteomes" id="UP000008461"/>
    </source>
</evidence>
<protein>
    <recommendedName>
        <fullName evidence="3">Lipoprotein</fullName>
    </recommendedName>
</protein>
<gene>
    <name evidence="1" type="ordered locus">Halhy_5580</name>
</gene>
<name>F4KTN0_HALH1</name>
<dbReference type="EMBL" id="CP002691">
    <property type="protein sequence ID" value="AEE53404.1"/>
    <property type="molecule type" value="Genomic_DNA"/>
</dbReference>
<sequence>MKHFTLISMSLLSFLFGCGKRDDNPKQNLPWFPNTDNVAMVVDEIPLDTEYVVQTFLISKERQEIFVLAHNKINPNNTVEERWRTDYQLLCFSANGQLRKRKDLPKFEFNDPAHLWIEHKNLVLFLNDKVRLYDTERLELSEEIPYYAENSFPTKTNLEELLPKEQLELYLPAREKYLKTCPSVRVLNLPKGGGCVVLAQAVDKTRTIWSLIDSVDVDKFTRQYGMIEAPLNPGWKYNPETGLYKASDGALVLETTGEIPMGTQLDYPNYKSRSAMQYTLTIDTKTARFATTNRSRKPLYVQISQNDYLSASGKEAWIAYRGILYRLK</sequence>
<accession>F4KTN0</accession>
<dbReference type="PROSITE" id="PS51257">
    <property type="entry name" value="PROKAR_LIPOPROTEIN"/>
    <property type="match status" value="1"/>
</dbReference>
<dbReference type="KEGG" id="hhy:Halhy_5580"/>
<reference evidence="1 2" key="1">
    <citation type="journal article" date="2011" name="Stand. Genomic Sci.">
        <title>Complete genome sequence of Haliscomenobacter hydrossis type strain (O).</title>
        <authorList>
            <consortium name="US DOE Joint Genome Institute (JGI-PGF)"/>
            <person name="Daligault H."/>
            <person name="Lapidus A."/>
            <person name="Zeytun A."/>
            <person name="Nolan M."/>
            <person name="Lucas S."/>
            <person name="Del Rio T.G."/>
            <person name="Tice H."/>
            <person name="Cheng J.F."/>
            <person name="Tapia R."/>
            <person name="Han C."/>
            <person name="Goodwin L."/>
            <person name="Pitluck S."/>
            <person name="Liolios K."/>
            <person name="Pagani I."/>
            <person name="Ivanova N."/>
            <person name="Huntemann M."/>
            <person name="Mavromatis K."/>
            <person name="Mikhailova N."/>
            <person name="Pati A."/>
            <person name="Chen A."/>
            <person name="Palaniappan K."/>
            <person name="Land M."/>
            <person name="Hauser L."/>
            <person name="Brambilla E.M."/>
            <person name="Rohde M."/>
            <person name="Verbarg S."/>
            <person name="Goker M."/>
            <person name="Bristow J."/>
            <person name="Eisen J.A."/>
            <person name="Markowitz V."/>
            <person name="Hugenholtz P."/>
            <person name="Kyrpides N.C."/>
            <person name="Klenk H.P."/>
            <person name="Woyke T."/>
        </authorList>
    </citation>
    <scope>NUCLEOTIDE SEQUENCE [LARGE SCALE GENOMIC DNA]</scope>
    <source>
        <strain evidence="2">ATCC 27775 / DSM 1100 / LMG 10767 / O</strain>
    </source>
</reference>
<dbReference type="STRING" id="760192.Halhy_5580"/>
<organism evidence="1 2">
    <name type="scientific">Haliscomenobacter hydrossis (strain ATCC 27775 / DSM 1100 / LMG 10767 / O)</name>
    <dbReference type="NCBI Taxonomy" id="760192"/>
    <lineage>
        <taxon>Bacteria</taxon>
        <taxon>Pseudomonadati</taxon>
        <taxon>Bacteroidota</taxon>
        <taxon>Saprospiria</taxon>
        <taxon>Saprospirales</taxon>
        <taxon>Haliscomenobacteraceae</taxon>
        <taxon>Haliscomenobacter</taxon>
    </lineage>
</organism>
<dbReference type="HOGENOM" id="CLU_846665_0_0_10"/>